<keyword evidence="3" id="KW-1185">Reference proteome</keyword>
<dbReference type="Proteomes" id="UP000252519">
    <property type="component" value="Unassembled WGS sequence"/>
</dbReference>
<dbReference type="EMBL" id="JOJR01001338">
    <property type="protein sequence ID" value="RCN31288.1"/>
    <property type="molecule type" value="Genomic_DNA"/>
</dbReference>
<dbReference type="PANTHER" id="PTHR45581:SF3">
    <property type="entry name" value="METHYLTRANSFERASE DOMAIN-CONTAINING PROTEIN"/>
    <property type="match status" value="1"/>
</dbReference>
<dbReference type="PANTHER" id="PTHR45581">
    <property type="entry name" value="PROTEIN CBG10435"/>
    <property type="match status" value="1"/>
</dbReference>
<organism evidence="2 3">
    <name type="scientific">Ancylostoma caninum</name>
    <name type="common">Dog hookworm</name>
    <dbReference type="NCBI Taxonomy" id="29170"/>
    <lineage>
        <taxon>Eukaryota</taxon>
        <taxon>Metazoa</taxon>
        <taxon>Ecdysozoa</taxon>
        <taxon>Nematoda</taxon>
        <taxon>Chromadorea</taxon>
        <taxon>Rhabditida</taxon>
        <taxon>Rhabditina</taxon>
        <taxon>Rhabditomorpha</taxon>
        <taxon>Strongyloidea</taxon>
        <taxon>Ancylostomatidae</taxon>
        <taxon>Ancylostomatinae</taxon>
        <taxon>Ancylostoma</taxon>
    </lineage>
</organism>
<evidence type="ECO:0000313" key="2">
    <source>
        <dbReference type="EMBL" id="RCN31288.1"/>
    </source>
</evidence>
<dbReference type="STRING" id="29170.A0A368FIB5"/>
<comment type="caution">
    <text evidence="2">The sequence shown here is derived from an EMBL/GenBank/DDBJ whole genome shotgun (WGS) entry which is preliminary data.</text>
</comment>
<reference evidence="2 3" key="1">
    <citation type="submission" date="2014-10" db="EMBL/GenBank/DDBJ databases">
        <title>Draft genome of the hookworm Ancylostoma caninum.</title>
        <authorList>
            <person name="Mitreva M."/>
        </authorList>
    </citation>
    <scope>NUCLEOTIDE SEQUENCE [LARGE SCALE GENOMIC DNA]</scope>
    <source>
        <strain evidence="2 3">Baltimore</strain>
    </source>
</reference>
<protein>
    <recommendedName>
        <fullName evidence="1">S-adenosylmethionine-dependent methyltransferase Rv2258c-like winged HTH domain-containing protein</fullName>
    </recommendedName>
</protein>
<dbReference type="OrthoDB" id="5839994at2759"/>
<accession>A0A368FIB5</accession>
<feature type="domain" description="S-adenosylmethionine-dependent methyltransferase Rv2258c-like winged HTH" evidence="1">
    <location>
        <begin position="50"/>
        <end position="123"/>
    </location>
</feature>
<dbReference type="InterPro" id="IPR048711">
    <property type="entry name" value="WHD_Rv2258c"/>
</dbReference>
<evidence type="ECO:0000259" key="1">
    <source>
        <dbReference type="Pfam" id="PF21320"/>
    </source>
</evidence>
<proteinExistence type="predicted"/>
<gene>
    <name evidence="2" type="ORF">ANCCAN_22929</name>
</gene>
<dbReference type="AlphaFoldDB" id="A0A368FIB5"/>
<name>A0A368FIB5_ANCCA</name>
<evidence type="ECO:0000313" key="3">
    <source>
        <dbReference type="Proteomes" id="UP000252519"/>
    </source>
</evidence>
<sequence>MRRARVPLVCTDSSLELKWTCSSHHCNKDSKAFASVLPGVPVQIGVDGILSASIALGNRLQLFQALAKVSSEENPATPAQVAKESGCKERYVKEWLSVMAAGDLITVTEDEKFYIKKEHIADLTGGMSVLFHSFLPVFMRVYDQLSQVFKNEGPLVLRAGLSYSEYTDFFTTLAAFNEVVHKKHLIPDLLPALGSNIKASIETVATCFFFQFPLTHSVSYERHVMLPQSGLWDFLFR</sequence>
<dbReference type="Pfam" id="PF21320">
    <property type="entry name" value="WHD_Rv2258c"/>
    <property type="match status" value="1"/>
</dbReference>